<sequence>MEFRPVLALRAALLTLLAAGLQSCGTPVQPGPATLGPAEALQMRNFVPEALRQQIVTAPPKGGAETGRWWGSKLSNQALRVALEESLQAAEMHARRPEPPARFELAAELLELEQPLVALEVTVRTAVRYRLLDRSANNRILYERVVRTEQNADLGDALLSLPERQRIATERALHASIQTMLRDVVALRP</sequence>
<dbReference type="PROSITE" id="PS51257">
    <property type="entry name" value="PROKAR_LIPOPROTEIN"/>
    <property type="match status" value="1"/>
</dbReference>
<evidence type="ECO:0000256" key="1">
    <source>
        <dbReference type="SAM" id="SignalP"/>
    </source>
</evidence>
<dbReference type="RefSeq" id="WP_347703091.1">
    <property type="nucleotide sequence ID" value="NZ_JBDPZD010000001.1"/>
</dbReference>
<evidence type="ECO:0000313" key="3">
    <source>
        <dbReference type="Proteomes" id="UP001495147"/>
    </source>
</evidence>
<gene>
    <name evidence="2" type="ORF">ABDJ85_02205</name>
</gene>
<accession>A0ABV0FWG7</accession>
<dbReference type="Proteomes" id="UP001495147">
    <property type="component" value="Unassembled WGS sequence"/>
</dbReference>
<evidence type="ECO:0008006" key="4">
    <source>
        <dbReference type="Google" id="ProtNLM"/>
    </source>
</evidence>
<feature type="signal peptide" evidence="1">
    <location>
        <begin position="1"/>
        <end position="24"/>
    </location>
</feature>
<keyword evidence="1" id="KW-0732">Signal</keyword>
<protein>
    <recommendedName>
        <fullName evidence="4">Lipoprotein</fullName>
    </recommendedName>
</protein>
<feature type="chain" id="PRO_5046284755" description="Lipoprotein" evidence="1">
    <location>
        <begin position="25"/>
        <end position="189"/>
    </location>
</feature>
<reference evidence="2 3" key="1">
    <citation type="submission" date="2024-05" db="EMBL/GenBank/DDBJ databases">
        <title>Roseateles sp. DJS-2-20 16S ribosomal RNA gene Genome sequencing and assembly.</title>
        <authorList>
            <person name="Woo H."/>
        </authorList>
    </citation>
    <scope>NUCLEOTIDE SEQUENCE [LARGE SCALE GENOMIC DNA]</scope>
    <source>
        <strain evidence="2 3">DJS-2-20</strain>
    </source>
</reference>
<comment type="caution">
    <text evidence="2">The sequence shown here is derived from an EMBL/GenBank/DDBJ whole genome shotgun (WGS) entry which is preliminary data.</text>
</comment>
<evidence type="ECO:0000313" key="2">
    <source>
        <dbReference type="EMBL" id="MEO3690259.1"/>
    </source>
</evidence>
<organism evidence="2 3">
    <name type="scientific">Roseateles paludis</name>
    <dbReference type="NCBI Taxonomy" id="3145238"/>
    <lineage>
        <taxon>Bacteria</taxon>
        <taxon>Pseudomonadati</taxon>
        <taxon>Pseudomonadota</taxon>
        <taxon>Betaproteobacteria</taxon>
        <taxon>Burkholderiales</taxon>
        <taxon>Sphaerotilaceae</taxon>
        <taxon>Roseateles</taxon>
    </lineage>
</organism>
<dbReference type="EMBL" id="JBDPZD010000001">
    <property type="protein sequence ID" value="MEO3690259.1"/>
    <property type="molecule type" value="Genomic_DNA"/>
</dbReference>
<keyword evidence="3" id="KW-1185">Reference proteome</keyword>
<proteinExistence type="predicted"/>
<name>A0ABV0FWG7_9BURK</name>